<dbReference type="InterPro" id="IPR050789">
    <property type="entry name" value="Diverse_Enzym_Activities"/>
</dbReference>
<dbReference type="InterPro" id="IPR001466">
    <property type="entry name" value="Beta-lactam-related"/>
</dbReference>
<dbReference type="EMBL" id="SNVJ01000004">
    <property type="protein sequence ID" value="MXP63074.1"/>
    <property type="molecule type" value="Genomic_DNA"/>
</dbReference>
<reference evidence="2 3" key="1">
    <citation type="submission" date="2019-03" db="EMBL/GenBank/DDBJ databases">
        <title>Roseomonas sp. a novel Roseomonas species isolated from Sea whip Gorgonian.</title>
        <authorList>
            <person name="Li F."/>
            <person name="Pan X."/>
            <person name="Huang S."/>
            <person name="Li Z."/>
            <person name="Meng B."/>
        </authorList>
    </citation>
    <scope>NUCLEOTIDE SEQUENCE [LARGE SCALE GENOMIC DNA]</scope>
    <source>
        <strain evidence="2 3">M0104</strain>
    </source>
</reference>
<name>A0A845BAG0_9PROT</name>
<dbReference type="InterPro" id="IPR012338">
    <property type="entry name" value="Beta-lactam/transpept-like"/>
</dbReference>
<evidence type="ECO:0000259" key="1">
    <source>
        <dbReference type="Pfam" id="PF00144"/>
    </source>
</evidence>
<evidence type="ECO:0000313" key="3">
    <source>
        <dbReference type="Proteomes" id="UP000460715"/>
    </source>
</evidence>
<accession>A0A845BAG0</accession>
<keyword evidence="3" id="KW-1185">Reference proteome</keyword>
<keyword evidence="2" id="KW-0378">Hydrolase</keyword>
<proteinExistence type="predicted"/>
<dbReference type="PANTHER" id="PTHR43283">
    <property type="entry name" value="BETA-LACTAMASE-RELATED"/>
    <property type="match status" value="1"/>
</dbReference>
<evidence type="ECO:0000313" key="2">
    <source>
        <dbReference type="EMBL" id="MXP63074.1"/>
    </source>
</evidence>
<dbReference type="AlphaFoldDB" id="A0A845BAG0"/>
<dbReference type="Pfam" id="PF00144">
    <property type="entry name" value="Beta-lactamase"/>
    <property type="match status" value="1"/>
</dbReference>
<dbReference type="OrthoDB" id="5705574at2"/>
<protein>
    <submittedName>
        <fullName evidence="2">Class A beta-lactamase-related serine hydrolase</fullName>
    </submittedName>
</protein>
<dbReference type="RefSeq" id="WP_160936185.1">
    <property type="nucleotide sequence ID" value="NZ_SNVJ01000004.1"/>
</dbReference>
<organism evidence="2 3">
    <name type="scientific">Teichococcus coralli</name>
    <dbReference type="NCBI Taxonomy" id="2545983"/>
    <lineage>
        <taxon>Bacteria</taxon>
        <taxon>Pseudomonadati</taxon>
        <taxon>Pseudomonadota</taxon>
        <taxon>Alphaproteobacteria</taxon>
        <taxon>Acetobacterales</taxon>
        <taxon>Roseomonadaceae</taxon>
        <taxon>Roseomonas</taxon>
    </lineage>
</organism>
<comment type="caution">
    <text evidence="2">The sequence shown here is derived from an EMBL/GenBank/DDBJ whole genome shotgun (WGS) entry which is preliminary data.</text>
</comment>
<dbReference type="SUPFAM" id="SSF56601">
    <property type="entry name" value="beta-lactamase/transpeptidase-like"/>
    <property type="match status" value="1"/>
</dbReference>
<dbReference type="Gene3D" id="3.40.710.10">
    <property type="entry name" value="DD-peptidase/beta-lactamase superfamily"/>
    <property type="match status" value="1"/>
</dbReference>
<dbReference type="Proteomes" id="UP000460715">
    <property type="component" value="Unassembled WGS sequence"/>
</dbReference>
<dbReference type="GO" id="GO:0016787">
    <property type="term" value="F:hydrolase activity"/>
    <property type="evidence" value="ECO:0007669"/>
    <property type="project" value="UniProtKB-KW"/>
</dbReference>
<sequence>MSLAARCDAVLCDAIKEGLVPGVVAMAAGPQDLLYRGVAGLRYAGAGLPMQEDTVFRIASLTKAVTSIAALQLVERGVLTLEAPLAGLLPGLGRLQVLEGFGTDGAPRLRPPARPVTLRHLLTHTAGLGYDMWNAEILRHQEATGHPSTRTARKDALMAPLLFDPGERWNYSIATDWAGLVVEAASGMDLEDYIQQHILGPLGMRDSGFLLPPERQARLAALHRREEGGGWAVQPTNPTAAPPEFHRGGGAMYATAPDYLTFLRMLLAGGTWGEARILAPQSMALVAHNQIGALPVTPMRSAIPALTCDVDLFPGTPLRWSLAFLVNEADVPGRRRAGSFGWAGLTNCYGWVDPTRQLAAIVMMQFHPFADPAALRVLEGFERALYERSGE</sequence>
<feature type="domain" description="Beta-lactamase-related" evidence="1">
    <location>
        <begin position="15"/>
        <end position="369"/>
    </location>
</feature>
<dbReference type="PANTHER" id="PTHR43283:SF3">
    <property type="entry name" value="BETA-LACTAMASE FAMILY PROTEIN (AFU_ORTHOLOGUE AFUA_5G07500)"/>
    <property type="match status" value="1"/>
</dbReference>
<gene>
    <name evidence="2" type="ORF">E0493_06865</name>
</gene>